<evidence type="ECO:0000256" key="5">
    <source>
        <dbReference type="ARBA" id="ARBA00022692"/>
    </source>
</evidence>
<proteinExistence type="inferred from homology"/>
<keyword evidence="6 11" id="KW-0375">Hydrogen ion transport</keyword>
<dbReference type="PANTHER" id="PTHR11410">
    <property type="entry name" value="ATP SYNTHASE SUBUNIT A"/>
    <property type="match status" value="1"/>
</dbReference>
<evidence type="ECO:0000256" key="7">
    <source>
        <dbReference type="ARBA" id="ARBA00022989"/>
    </source>
</evidence>
<dbReference type="PANTHER" id="PTHR11410:SF0">
    <property type="entry name" value="ATP SYNTHASE SUBUNIT A"/>
    <property type="match status" value="1"/>
</dbReference>
<feature type="transmembrane region" description="Helical" evidence="11">
    <location>
        <begin position="179"/>
        <end position="200"/>
    </location>
</feature>
<dbReference type="NCBIfam" id="TIGR01131">
    <property type="entry name" value="ATP_synt_6_or_A"/>
    <property type="match status" value="1"/>
</dbReference>
<accession>A0A6N4QZN4</accession>
<evidence type="ECO:0000256" key="4">
    <source>
        <dbReference type="ARBA" id="ARBA00022547"/>
    </source>
</evidence>
<comment type="similarity">
    <text evidence="2 11 12">Belongs to the ATPase A chain family.</text>
</comment>
<evidence type="ECO:0000256" key="8">
    <source>
        <dbReference type="ARBA" id="ARBA00023065"/>
    </source>
</evidence>
<dbReference type="GO" id="GO:0046933">
    <property type="term" value="F:proton-transporting ATP synthase activity, rotational mechanism"/>
    <property type="evidence" value="ECO:0007669"/>
    <property type="project" value="UniProtKB-UniRule"/>
</dbReference>
<feature type="transmembrane region" description="Helical" evidence="11">
    <location>
        <begin position="220"/>
        <end position="249"/>
    </location>
</feature>
<dbReference type="CDD" id="cd00310">
    <property type="entry name" value="ATP-synt_Fo_a_6"/>
    <property type="match status" value="1"/>
</dbReference>
<organism evidence="13 14">
    <name type="scientific">Blastochloris viridis</name>
    <name type="common">Rhodopseudomonas viridis</name>
    <dbReference type="NCBI Taxonomy" id="1079"/>
    <lineage>
        <taxon>Bacteria</taxon>
        <taxon>Pseudomonadati</taxon>
        <taxon>Pseudomonadota</taxon>
        <taxon>Alphaproteobacteria</taxon>
        <taxon>Hyphomicrobiales</taxon>
        <taxon>Blastochloridaceae</taxon>
        <taxon>Blastochloris</taxon>
    </lineage>
</organism>
<comment type="function">
    <text evidence="11 12">Key component of the proton channel; it plays a direct role in the translocation of protons across the membrane.</text>
</comment>
<keyword evidence="7 11" id="KW-1133">Transmembrane helix</keyword>
<reference evidence="13 14" key="1">
    <citation type="journal article" date="2017" name="Nat. Commun.">
        <title>In situ click chemistry generation of cyclooxygenase-2 inhibitors.</title>
        <authorList>
            <person name="Bhardwaj A."/>
            <person name="Kaur J."/>
            <person name="Wuest M."/>
            <person name="Wuest F."/>
        </authorList>
    </citation>
    <scope>NUCLEOTIDE SEQUENCE [LARGE SCALE GENOMIC DNA]</scope>
    <source>
        <strain evidence="13">S2_018_000_R2_106</strain>
    </source>
</reference>
<evidence type="ECO:0000256" key="9">
    <source>
        <dbReference type="ARBA" id="ARBA00023136"/>
    </source>
</evidence>
<dbReference type="Gene3D" id="1.20.120.220">
    <property type="entry name" value="ATP synthase, F0 complex, subunit A"/>
    <property type="match status" value="1"/>
</dbReference>
<dbReference type="InterPro" id="IPR000568">
    <property type="entry name" value="ATP_synth_F0_asu"/>
</dbReference>
<evidence type="ECO:0000256" key="12">
    <source>
        <dbReference type="RuleBase" id="RU000483"/>
    </source>
</evidence>
<evidence type="ECO:0000256" key="2">
    <source>
        <dbReference type="ARBA" id="ARBA00006810"/>
    </source>
</evidence>
<feature type="transmembrane region" description="Helical" evidence="11">
    <location>
        <begin position="31"/>
        <end position="53"/>
    </location>
</feature>
<dbReference type="GO" id="GO:0045259">
    <property type="term" value="C:proton-transporting ATP synthase complex"/>
    <property type="evidence" value="ECO:0007669"/>
    <property type="project" value="UniProtKB-KW"/>
</dbReference>
<keyword evidence="3 11" id="KW-0813">Transport</keyword>
<keyword evidence="11" id="KW-1003">Cell membrane</keyword>
<feature type="transmembrane region" description="Helical" evidence="11">
    <location>
        <begin position="149"/>
        <end position="167"/>
    </location>
</feature>
<dbReference type="InterPro" id="IPR035908">
    <property type="entry name" value="F0_ATP_A_sf"/>
</dbReference>
<feature type="transmembrane region" description="Helical" evidence="11">
    <location>
        <begin position="116"/>
        <end position="134"/>
    </location>
</feature>
<dbReference type="GO" id="GO:0005886">
    <property type="term" value="C:plasma membrane"/>
    <property type="evidence" value="ECO:0007669"/>
    <property type="project" value="UniProtKB-SubCell"/>
</dbReference>
<feature type="transmembrane region" description="Helical" evidence="11">
    <location>
        <begin position="81"/>
        <end position="104"/>
    </location>
</feature>
<dbReference type="EMBL" id="VAFM01000002">
    <property type="protein sequence ID" value="TKW60718.1"/>
    <property type="molecule type" value="Genomic_DNA"/>
</dbReference>
<dbReference type="Pfam" id="PF00119">
    <property type="entry name" value="ATP-synt_A"/>
    <property type="match status" value="1"/>
</dbReference>
<comment type="caution">
    <text evidence="13">The sequence shown here is derived from an EMBL/GenBank/DDBJ whole genome shotgun (WGS) entry which is preliminary data.</text>
</comment>
<keyword evidence="5 11" id="KW-0812">Transmembrane</keyword>
<dbReference type="SUPFAM" id="SSF81336">
    <property type="entry name" value="F1F0 ATP synthase subunit A"/>
    <property type="match status" value="1"/>
</dbReference>
<keyword evidence="9 11" id="KW-0472">Membrane</keyword>
<keyword evidence="8 11" id="KW-0406">Ion transport</keyword>
<evidence type="ECO:0000256" key="6">
    <source>
        <dbReference type="ARBA" id="ARBA00022781"/>
    </source>
</evidence>
<gene>
    <name evidence="11" type="primary">atpB</name>
    <name evidence="13" type="ORF">DI628_07425</name>
</gene>
<sequence length="256" mass="27945">MALNPLHQFEVIPLHPLVLGGFDLSITNQTLWTGIGVASVILIMLMGTLRMAMVPGRWQAFVEITFEFIQNLTEKTAGREAMAFFPLIITTFLFIAALNLIGMVPHSFTATSQITTTAYMGIMVFILIVTVGVYKQGLHFFAMFVPHGTPWWLLPLMVPLEIISFLVRPATLAVRLAANMVAGHVLLKVFAAFCIMLLGLTLDGGGSLNYALAPSAVVPLIVLVAITALEVFVALLQAYIFTVLTCVYLNQSIHGH</sequence>
<evidence type="ECO:0000256" key="11">
    <source>
        <dbReference type="HAMAP-Rule" id="MF_01393"/>
    </source>
</evidence>
<keyword evidence="4 11" id="KW-0138">CF(0)</keyword>
<evidence type="ECO:0000313" key="14">
    <source>
        <dbReference type="Proteomes" id="UP000320948"/>
    </source>
</evidence>
<comment type="subcellular location">
    <subcellularLocation>
        <location evidence="11 12">Cell membrane</location>
        <topology evidence="11 12">Multi-pass membrane protein</topology>
    </subcellularLocation>
    <subcellularLocation>
        <location evidence="1">Membrane</location>
        <topology evidence="1">Multi-pass membrane protein</topology>
    </subcellularLocation>
</comment>
<evidence type="ECO:0000256" key="1">
    <source>
        <dbReference type="ARBA" id="ARBA00004141"/>
    </source>
</evidence>
<dbReference type="NCBIfam" id="NF004482">
    <property type="entry name" value="PRK05815.2-4"/>
    <property type="match status" value="1"/>
</dbReference>
<dbReference type="InterPro" id="IPR023011">
    <property type="entry name" value="ATP_synth_F0_asu_AS"/>
</dbReference>
<evidence type="ECO:0000313" key="13">
    <source>
        <dbReference type="EMBL" id="TKW60718.1"/>
    </source>
</evidence>
<protein>
    <recommendedName>
        <fullName evidence="11 12">ATP synthase subunit a</fullName>
    </recommendedName>
    <alternativeName>
        <fullName evidence="11">ATP synthase F0 sector subunit a</fullName>
    </alternativeName>
    <alternativeName>
        <fullName evidence="11">F-ATPase subunit 6</fullName>
    </alternativeName>
</protein>
<keyword evidence="10 11" id="KW-0066">ATP synthesis</keyword>
<dbReference type="PRINTS" id="PR00123">
    <property type="entry name" value="ATPASEA"/>
</dbReference>
<dbReference type="InterPro" id="IPR045083">
    <property type="entry name" value="ATP_synth_F0_asu_bact/mt"/>
</dbReference>
<dbReference type="AlphaFoldDB" id="A0A6N4QZN4"/>
<evidence type="ECO:0000256" key="10">
    <source>
        <dbReference type="ARBA" id="ARBA00023310"/>
    </source>
</evidence>
<name>A0A6N4QZN4_BLAVI</name>
<evidence type="ECO:0000256" key="3">
    <source>
        <dbReference type="ARBA" id="ARBA00022448"/>
    </source>
</evidence>
<dbReference type="Proteomes" id="UP000320948">
    <property type="component" value="Unassembled WGS sequence"/>
</dbReference>
<dbReference type="HAMAP" id="MF_01393">
    <property type="entry name" value="ATP_synth_a_bact"/>
    <property type="match status" value="1"/>
</dbReference>
<dbReference type="PROSITE" id="PS00449">
    <property type="entry name" value="ATPASE_A"/>
    <property type="match status" value="1"/>
</dbReference>